<dbReference type="PRINTS" id="PR00119">
    <property type="entry name" value="CATATPASE"/>
</dbReference>
<feature type="transmembrane region" description="Helical" evidence="14">
    <location>
        <begin position="324"/>
        <end position="342"/>
    </location>
</feature>
<dbReference type="InterPro" id="IPR036412">
    <property type="entry name" value="HAD-like_sf"/>
</dbReference>
<keyword evidence="4" id="KW-0597">Phosphoprotein</keyword>
<dbReference type="GO" id="GO:0016463">
    <property type="term" value="F:P-type zinc transporter activity"/>
    <property type="evidence" value="ECO:0007669"/>
    <property type="project" value="UniProtKB-EC"/>
</dbReference>
<evidence type="ECO:0000313" key="17">
    <source>
        <dbReference type="EMBL" id="AMJ77873.1"/>
    </source>
</evidence>
<feature type="compositionally biased region" description="Polar residues" evidence="15">
    <location>
        <begin position="906"/>
        <end position="917"/>
    </location>
</feature>
<dbReference type="SUPFAM" id="SSF81653">
    <property type="entry name" value="Calcium ATPase, transduction domain A"/>
    <property type="match status" value="1"/>
</dbReference>
<dbReference type="EC" id="7.2.2.12" evidence="12"/>
<evidence type="ECO:0000259" key="16">
    <source>
        <dbReference type="PROSITE" id="PS50846"/>
    </source>
</evidence>
<feature type="region of interest" description="Disordered" evidence="15">
    <location>
        <begin position="96"/>
        <end position="156"/>
    </location>
</feature>
<evidence type="ECO:0000256" key="5">
    <source>
        <dbReference type="ARBA" id="ARBA00022692"/>
    </source>
</evidence>
<evidence type="ECO:0000256" key="7">
    <source>
        <dbReference type="ARBA" id="ARBA00022741"/>
    </source>
</evidence>
<keyword evidence="9" id="KW-1278">Translocase</keyword>
<feature type="compositionally biased region" description="Basic and acidic residues" evidence="15">
    <location>
        <begin position="99"/>
        <end position="119"/>
    </location>
</feature>
<dbReference type="Gene3D" id="3.40.1110.10">
    <property type="entry name" value="Calcium-transporting ATPase, cytoplasmic domain N"/>
    <property type="match status" value="1"/>
</dbReference>
<evidence type="ECO:0000256" key="10">
    <source>
        <dbReference type="ARBA" id="ARBA00022989"/>
    </source>
</evidence>
<dbReference type="NCBIfam" id="TIGR01494">
    <property type="entry name" value="ATPase_P-type"/>
    <property type="match status" value="1"/>
</dbReference>
<evidence type="ECO:0000256" key="11">
    <source>
        <dbReference type="ARBA" id="ARBA00023136"/>
    </source>
</evidence>
<feature type="transmembrane region" description="Helical" evidence="14">
    <location>
        <begin position="475"/>
        <end position="495"/>
    </location>
</feature>
<evidence type="ECO:0000256" key="12">
    <source>
        <dbReference type="ARBA" id="ARBA00039097"/>
    </source>
</evidence>
<dbReference type="Pfam" id="PF00702">
    <property type="entry name" value="Hydrolase"/>
    <property type="match status" value="1"/>
</dbReference>
<keyword evidence="11 14" id="KW-0472">Membrane</keyword>
<dbReference type="AlphaFoldDB" id="A0AAC9F6U4"/>
<evidence type="ECO:0000256" key="3">
    <source>
        <dbReference type="ARBA" id="ARBA00022475"/>
    </source>
</evidence>
<feature type="transmembrane region" description="Helical" evidence="14">
    <location>
        <begin position="507"/>
        <end position="533"/>
    </location>
</feature>
<dbReference type="InterPro" id="IPR051014">
    <property type="entry name" value="Cation_Transport_ATPase_IB"/>
</dbReference>
<evidence type="ECO:0000256" key="6">
    <source>
        <dbReference type="ARBA" id="ARBA00022723"/>
    </source>
</evidence>
<dbReference type="RefSeq" id="WP_061093540.1">
    <property type="nucleotide sequence ID" value="NZ_CP013928.1"/>
</dbReference>
<feature type="transmembrane region" description="Helical" evidence="14">
    <location>
        <begin position="300"/>
        <end position="318"/>
    </location>
</feature>
<dbReference type="InterPro" id="IPR059000">
    <property type="entry name" value="ATPase_P-type_domA"/>
</dbReference>
<dbReference type="InterPro" id="IPR023298">
    <property type="entry name" value="ATPase_P-typ_TM_dom_sf"/>
</dbReference>
<dbReference type="SUPFAM" id="SSF56784">
    <property type="entry name" value="HAD-like"/>
    <property type="match status" value="1"/>
</dbReference>
<dbReference type="SFLD" id="SFLDF00027">
    <property type="entry name" value="p-type_atpase"/>
    <property type="match status" value="1"/>
</dbReference>
<dbReference type="GO" id="GO:0005524">
    <property type="term" value="F:ATP binding"/>
    <property type="evidence" value="ECO:0007669"/>
    <property type="project" value="UniProtKB-UniRule"/>
</dbReference>
<dbReference type="PROSITE" id="PS00154">
    <property type="entry name" value="ATPASE_E1_E2"/>
    <property type="match status" value="1"/>
</dbReference>
<feature type="domain" description="HMA" evidence="16">
    <location>
        <begin position="152"/>
        <end position="219"/>
    </location>
</feature>
<dbReference type="FunFam" id="2.70.150.10:FF:000002">
    <property type="entry name" value="Copper-transporting ATPase 1, putative"/>
    <property type="match status" value="1"/>
</dbReference>
<keyword evidence="6 14" id="KW-0479">Metal-binding</keyword>
<dbReference type="PRINTS" id="PR00941">
    <property type="entry name" value="CDATPASE"/>
</dbReference>
<dbReference type="InterPro" id="IPR044492">
    <property type="entry name" value="P_typ_ATPase_HD_dom"/>
</dbReference>
<dbReference type="InterPro" id="IPR001757">
    <property type="entry name" value="P_typ_ATPase"/>
</dbReference>
<dbReference type="InterPro" id="IPR027256">
    <property type="entry name" value="P-typ_ATPase_IB"/>
</dbReference>
<feature type="compositionally biased region" description="Basic and acidic residues" evidence="15">
    <location>
        <begin position="127"/>
        <end position="147"/>
    </location>
</feature>
<dbReference type="Pfam" id="PF00403">
    <property type="entry name" value="HMA"/>
    <property type="match status" value="2"/>
</dbReference>
<feature type="domain" description="HMA" evidence="16">
    <location>
        <begin position="14"/>
        <end position="81"/>
    </location>
</feature>
<dbReference type="GO" id="GO:0046872">
    <property type="term" value="F:metal ion binding"/>
    <property type="evidence" value="ECO:0007669"/>
    <property type="project" value="UniProtKB-KW"/>
</dbReference>
<reference evidence="17 18" key="1">
    <citation type="submission" date="2015-12" db="EMBL/GenBank/DDBJ databases">
        <title>Intraspecies pangenome expansion in the marine bacterium Alteromonas.</title>
        <authorList>
            <person name="Lopez-Perez M."/>
            <person name="Rodriguez-Valera F."/>
        </authorList>
    </citation>
    <scope>NUCLEOTIDE SEQUENCE [LARGE SCALE GENOMIC DNA]</scope>
    <source>
        <strain evidence="17 18">UM8</strain>
    </source>
</reference>
<comment type="subcellular location">
    <subcellularLocation>
        <location evidence="1">Cell membrane</location>
        <topology evidence="1">Multi-pass membrane protein</topology>
    </subcellularLocation>
</comment>
<dbReference type="Gene3D" id="3.30.70.100">
    <property type="match status" value="2"/>
</dbReference>
<dbReference type="InterPro" id="IPR017969">
    <property type="entry name" value="Heavy-metal-associated_CS"/>
</dbReference>
<dbReference type="NCBIfam" id="TIGR01525">
    <property type="entry name" value="ATPase-IB_hvy"/>
    <property type="match status" value="1"/>
</dbReference>
<keyword evidence="5 14" id="KW-0812">Transmembrane</keyword>
<dbReference type="GO" id="GO:0005886">
    <property type="term" value="C:plasma membrane"/>
    <property type="evidence" value="ECO:0007669"/>
    <property type="project" value="UniProtKB-SubCell"/>
</dbReference>
<dbReference type="PANTHER" id="PTHR48085">
    <property type="entry name" value="CADMIUM/ZINC-TRANSPORTING ATPASE HMA2-RELATED"/>
    <property type="match status" value="1"/>
</dbReference>
<feature type="transmembrane region" description="Helical" evidence="14">
    <location>
        <begin position="815"/>
        <end position="840"/>
    </location>
</feature>
<evidence type="ECO:0000256" key="2">
    <source>
        <dbReference type="ARBA" id="ARBA00006024"/>
    </source>
</evidence>
<keyword evidence="8 14" id="KW-0067">ATP-binding</keyword>
<dbReference type="GO" id="GO:0016887">
    <property type="term" value="F:ATP hydrolysis activity"/>
    <property type="evidence" value="ECO:0007669"/>
    <property type="project" value="InterPro"/>
</dbReference>
<evidence type="ECO:0000256" key="13">
    <source>
        <dbReference type="ARBA" id="ARBA00047308"/>
    </source>
</evidence>
<dbReference type="InterPro" id="IPR006121">
    <property type="entry name" value="HMA_dom"/>
</dbReference>
<evidence type="ECO:0000256" key="14">
    <source>
        <dbReference type="RuleBase" id="RU362081"/>
    </source>
</evidence>
<sequence length="917" mass="96078">MTREITEYQDKAREQLSFRVEGMDCASCVGKIEKALSRMDGLTDVQVNFSSETLTLTRNLKSRFTARDVAKKIKTLGFGVEELPVSSLSIAAVSRQSVHAHDHSEDHKDGHACGGDHGHGHTQKTNGGHEHGSCSGHDHTSHARREPPGNPPNVSMHVEGMDCASCVGKIETALARMAGVSDARINFTAETLELTLASGSPTHIGDIEKTIKSLGFGVSDVRRLDGSSPAAPARVPSAITQRWWQTKKGKHVQGLAALMGSAYAVAQFIPGYAEWIFAAAVIAGVLPFARKAFALAISGSPFSIETLMVVASLGALVIGEAEEAAAVVFLFAVGELLESVAAGRARAGIKALASLVPKTAVLLDANGGQREVPAASLSVNDRVLVRPGDRVPADGKIFRGESSLDESPITGESVPRQKAGGDDVFAGSINVDGVLEVLVEKAASDNTISRIIQLVEQAQSSKAPTARFIEKFSRYYTPAVMAIAALIVVVPPLTMGGDWGTWLYRGLALLLIACPCALVLSTPAAIASGLAVATRRGLLIKGGNALETIGRVRTVAFDKTGTLTEGKPRITEVVPFGQSKQQQVLALAAAVESGSNHPLAKAIVAHAKSLDVEVPQATEAFAIPGKAVRATVNGSKLAVGSPVHAGQMATLTLAHQQEIAKLEDGGKTVVVLFDEASKNVMGLLALRDEPRRDAREGVAQLKAMGVRSVMLTGDNRRTAQAIAGKLDIEWESELLPQDKLRLVNDLKRDAKVAMVGDGINDAPALATADVGIAMGGGTDVALETADAALLKSRVTDVAHLVALSRATMANIHQNVVFAIGLKGLFLVTSVLGITGLWVAVLADTGATALVTLNALRLLRFKGAQEPADGQNGGHHDTGATALVTLNALRLLRFKGAQEPADGQNGGHQSSVSVQDAH</sequence>
<keyword evidence="3 14" id="KW-1003">Cell membrane</keyword>
<keyword evidence="10 14" id="KW-1133">Transmembrane helix</keyword>
<dbReference type="CDD" id="cd00371">
    <property type="entry name" value="HMA"/>
    <property type="match status" value="2"/>
</dbReference>
<dbReference type="Gene3D" id="2.70.150.10">
    <property type="entry name" value="Calcium-transporting ATPase, cytoplasmic transduction domain A"/>
    <property type="match status" value="1"/>
</dbReference>
<dbReference type="Proteomes" id="UP000061468">
    <property type="component" value="Chromosome"/>
</dbReference>
<dbReference type="Pfam" id="PF00122">
    <property type="entry name" value="E1-E2_ATPase"/>
    <property type="match status" value="1"/>
</dbReference>
<dbReference type="PROSITE" id="PS01047">
    <property type="entry name" value="HMA_1"/>
    <property type="match status" value="2"/>
</dbReference>
<evidence type="ECO:0000256" key="1">
    <source>
        <dbReference type="ARBA" id="ARBA00004651"/>
    </source>
</evidence>
<comment type="catalytic activity">
    <reaction evidence="13">
        <text>Zn(2+)(in) + ATP + H2O = Zn(2+)(out) + ADP + phosphate + H(+)</text>
        <dbReference type="Rhea" id="RHEA:20621"/>
        <dbReference type="ChEBI" id="CHEBI:15377"/>
        <dbReference type="ChEBI" id="CHEBI:15378"/>
        <dbReference type="ChEBI" id="CHEBI:29105"/>
        <dbReference type="ChEBI" id="CHEBI:30616"/>
        <dbReference type="ChEBI" id="CHEBI:43474"/>
        <dbReference type="ChEBI" id="CHEBI:456216"/>
        <dbReference type="EC" id="7.2.2.12"/>
    </reaction>
</comment>
<evidence type="ECO:0000256" key="8">
    <source>
        <dbReference type="ARBA" id="ARBA00022840"/>
    </source>
</evidence>
<dbReference type="NCBIfam" id="TIGR01511">
    <property type="entry name" value="ATPase-IB1_Cu"/>
    <property type="match status" value="1"/>
</dbReference>
<name>A0AAC9F6U4_9ALTE</name>
<dbReference type="Gene3D" id="3.40.50.1000">
    <property type="entry name" value="HAD superfamily/HAD-like"/>
    <property type="match status" value="1"/>
</dbReference>
<accession>A0AAC9F6U4</accession>
<dbReference type="PROSITE" id="PS50846">
    <property type="entry name" value="HMA_2"/>
    <property type="match status" value="2"/>
</dbReference>
<gene>
    <name evidence="17" type="ORF">AV942_05875</name>
</gene>
<dbReference type="SFLD" id="SFLDG00002">
    <property type="entry name" value="C1.7:_P-type_atpase_like"/>
    <property type="match status" value="1"/>
</dbReference>
<comment type="similarity">
    <text evidence="2 14">Belongs to the cation transport ATPase (P-type) (TC 3.A.3) family. Type IB subfamily.</text>
</comment>
<feature type="region of interest" description="Disordered" evidence="15">
    <location>
        <begin position="897"/>
        <end position="917"/>
    </location>
</feature>
<dbReference type="InterPro" id="IPR023299">
    <property type="entry name" value="ATPase_P-typ_cyto_dom_N"/>
</dbReference>
<dbReference type="PANTHER" id="PTHR48085:SF5">
    <property type="entry name" value="CADMIUM_ZINC-TRANSPORTING ATPASE HMA4-RELATED"/>
    <property type="match status" value="1"/>
</dbReference>
<evidence type="ECO:0000313" key="18">
    <source>
        <dbReference type="Proteomes" id="UP000061468"/>
    </source>
</evidence>
<evidence type="ECO:0000256" key="9">
    <source>
        <dbReference type="ARBA" id="ARBA00022967"/>
    </source>
</evidence>
<dbReference type="InterPro" id="IPR036163">
    <property type="entry name" value="HMA_dom_sf"/>
</dbReference>
<evidence type="ECO:0000256" key="4">
    <source>
        <dbReference type="ARBA" id="ARBA00022553"/>
    </source>
</evidence>
<protein>
    <recommendedName>
        <fullName evidence="12">P-type Zn(2+) transporter</fullName>
        <ecNumber evidence="12">7.2.2.12</ecNumber>
    </recommendedName>
</protein>
<dbReference type="EMBL" id="CP013928">
    <property type="protein sequence ID" value="AMJ77873.1"/>
    <property type="molecule type" value="Genomic_DNA"/>
</dbReference>
<dbReference type="InterPro" id="IPR018303">
    <property type="entry name" value="ATPase_P-typ_P_site"/>
</dbReference>
<proteinExistence type="inferred from homology"/>
<organism evidence="17 18">
    <name type="scientific">Alteromonas mediterranea</name>
    <dbReference type="NCBI Taxonomy" id="314275"/>
    <lineage>
        <taxon>Bacteria</taxon>
        <taxon>Pseudomonadati</taxon>
        <taxon>Pseudomonadota</taxon>
        <taxon>Gammaproteobacteria</taxon>
        <taxon>Alteromonadales</taxon>
        <taxon>Alteromonadaceae</taxon>
        <taxon>Alteromonas/Salinimonas group</taxon>
        <taxon>Alteromonas</taxon>
    </lineage>
</organism>
<dbReference type="CDD" id="cd07546">
    <property type="entry name" value="P-type_ATPase_Pb_Zn_Cd2-like"/>
    <property type="match status" value="1"/>
</dbReference>
<keyword evidence="7 14" id="KW-0547">Nucleotide-binding</keyword>
<dbReference type="SFLD" id="SFLDS00003">
    <property type="entry name" value="Haloacid_Dehalogenase"/>
    <property type="match status" value="1"/>
</dbReference>
<evidence type="ECO:0000256" key="15">
    <source>
        <dbReference type="SAM" id="MobiDB-lite"/>
    </source>
</evidence>
<dbReference type="InterPro" id="IPR008250">
    <property type="entry name" value="ATPase_P-typ_transduc_dom_A_sf"/>
</dbReference>
<dbReference type="InterPro" id="IPR023214">
    <property type="entry name" value="HAD_sf"/>
</dbReference>
<dbReference type="SUPFAM" id="SSF55008">
    <property type="entry name" value="HMA, heavy metal-associated domain"/>
    <property type="match status" value="2"/>
</dbReference>
<dbReference type="NCBIfam" id="TIGR01512">
    <property type="entry name" value="ATPase-IB2_Cd"/>
    <property type="match status" value="1"/>
</dbReference>
<dbReference type="SUPFAM" id="SSF81665">
    <property type="entry name" value="Calcium ATPase, transmembrane domain M"/>
    <property type="match status" value="1"/>
</dbReference>
<dbReference type="GO" id="GO:0015086">
    <property type="term" value="F:cadmium ion transmembrane transporter activity"/>
    <property type="evidence" value="ECO:0007669"/>
    <property type="project" value="TreeGrafter"/>
</dbReference>